<dbReference type="InterPro" id="IPR056712">
    <property type="entry name" value="DUF7810"/>
</dbReference>
<protein>
    <submittedName>
        <fullName evidence="3">Uncharacterized protein LOC109723619</fullName>
    </submittedName>
</protein>
<reference evidence="2" key="1">
    <citation type="journal article" date="2015" name="Nat. Genet.">
        <title>The pineapple genome and the evolution of CAM photosynthesis.</title>
        <authorList>
            <person name="Ming R."/>
            <person name="VanBuren R."/>
            <person name="Wai C.M."/>
            <person name="Tang H."/>
            <person name="Schatz M.C."/>
            <person name="Bowers J.E."/>
            <person name="Lyons E."/>
            <person name="Wang M.L."/>
            <person name="Chen J."/>
            <person name="Biggers E."/>
            <person name="Zhang J."/>
            <person name="Huang L."/>
            <person name="Zhang L."/>
            <person name="Miao W."/>
            <person name="Zhang J."/>
            <person name="Ye Z."/>
            <person name="Miao C."/>
            <person name="Lin Z."/>
            <person name="Wang H."/>
            <person name="Zhou H."/>
            <person name="Yim W.C."/>
            <person name="Priest H.D."/>
            <person name="Zheng C."/>
            <person name="Woodhouse M."/>
            <person name="Edger P.P."/>
            <person name="Guyot R."/>
            <person name="Guo H.B."/>
            <person name="Guo H."/>
            <person name="Zheng G."/>
            <person name="Singh R."/>
            <person name="Sharma A."/>
            <person name="Min X."/>
            <person name="Zheng Y."/>
            <person name="Lee H."/>
            <person name="Gurtowski J."/>
            <person name="Sedlazeck F.J."/>
            <person name="Harkess A."/>
            <person name="McKain M.R."/>
            <person name="Liao Z."/>
            <person name="Fang J."/>
            <person name="Liu J."/>
            <person name="Zhang X."/>
            <person name="Zhang Q."/>
            <person name="Hu W."/>
            <person name="Qin Y."/>
            <person name="Wang K."/>
            <person name="Chen L.Y."/>
            <person name="Shirley N."/>
            <person name="Lin Y.R."/>
            <person name="Liu L.Y."/>
            <person name="Hernandez A.G."/>
            <person name="Wright C.L."/>
            <person name="Bulone V."/>
            <person name="Tuskan G.A."/>
            <person name="Heath K."/>
            <person name="Zee F."/>
            <person name="Moore P.H."/>
            <person name="Sunkar R."/>
            <person name="Leebens-Mack J.H."/>
            <person name="Mockler T."/>
            <person name="Bennetzen J.L."/>
            <person name="Freeling M."/>
            <person name="Sankoff D."/>
            <person name="Paterson A.H."/>
            <person name="Zhu X."/>
            <person name="Yang X."/>
            <person name="Smith J.A."/>
            <person name="Cushman J.C."/>
            <person name="Paull R.E."/>
            <person name="Yu Q."/>
        </authorList>
    </citation>
    <scope>NUCLEOTIDE SEQUENCE [LARGE SCALE GENOMIC DNA]</scope>
    <source>
        <strain evidence="2">cv. F153</strain>
    </source>
</reference>
<dbReference type="GeneID" id="109723619"/>
<feature type="compositionally biased region" description="Acidic residues" evidence="1">
    <location>
        <begin position="75"/>
        <end position="102"/>
    </location>
</feature>
<dbReference type="PANTHER" id="PTHR35736:SF1">
    <property type="entry name" value="EXPRESSED PROTEIN"/>
    <property type="match status" value="1"/>
</dbReference>
<sequence>MKLTGPPTRRRRRRRLPLTLFLILLLLVSAASLALLLLLRISGDASGDAAEKPIDRAEPRLTRRYDLSAAPKVAEEEEGEDDDGGGGAGEEAEEEVKEEEEGGGGRRSCATVEEMGEAFAGGSEKESLRIRELIRRHFDLHGTARVRELPPHQFCKQGFVIGKASEAGFGNEMYKILSAAALSVILNRSLIIGQTRGLYPFGEYISYSNLSFTLSEVKHLWRKNDCAGKFGRNLKMRVDNFENPAKTNVLCSDWNSWKQPIIWFQGTTDAVGIQFFLKNINPGMRNSASILFGPPDSLQSRPNVFGELMRAIISPSQAIKEAVDWVLNGADPDISLHMRMLTNRSIRAIKAAVQCIKRALNSIQHPSTRPQIVLVSDTPSFIKEITPFLTEFAEVLHFDYKVFEGNISLGRISSQNQPLDFRVKDWGPAPRWVAFVDFFLASRAKHAVVSGAHRRVGTTYAQLTAALAAANRHGEEHPSVSSVTFLSSFQSNLLTDGLANQIGWGHIWNRFAGPLSCRRQPHQCALTPLLPPAWWDAKWQSPIPRDVRRLMAYGVRLTETGDVVESTLRDFCRSRKEHVKTLHILGQCTGSKCS</sequence>
<organism evidence="2 3">
    <name type="scientific">Ananas comosus</name>
    <name type="common">Pineapple</name>
    <name type="synonym">Ananas ananas</name>
    <dbReference type="NCBI Taxonomy" id="4615"/>
    <lineage>
        <taxon>Eukaryota</taxon>
        <taxon>Viridiplantae</taxon>
        <taxon>Streptophyta</taxon>
        <taxon>Embryophyta</taxon>
        <taxon>Tracheophyta</taxon>
        <taxon>Spermatophyta</taxon>
        <taxon>Magnoliopsida</taxon>
        <taxon>Liliopsida</taxon>
        <taxon>Poales</taxon>
        <taxon>Bromeliaceae</taxon>
        <taxon>Bromelioideae</taxon>
        <taxon>Ananas</taxon>
    </lineage>
</organism>
<dbReference type="Proteomes" id="UP000515123">
    <property type="component" value="Linkage group 17"/>
</dbReference>
<dbReference type="Pfam" id="PF25102">
    <property type="entry name" value="DUF7810"/>
    <property type="match status" value="1"/>
</dbReference>
<keyword evidence="2" id="KW-1185">Reference proteome</keyword>
<reference evidence="3" key="2">
    <citation type="submission" date="2025-08" db="UniProtKB">
        <authorList>
            <consortium name="RefSeq"/>
        </authorList>
    </citation>
    <scope>IDENTIFICATION</scope>
    <source>
        <tissue evidence="3">Leaf</tissue>
    </source>
</reference>
<gene>
    <name evidence="3" type="primary">LOC109723619</name>
</gene>
<feature type="region of interest" description="Disordered" evidence="1">
    <location>
        <begin position="65"/>
        <end position="109"/>
    </location>
</feature>
<dbReference type="OrthoDB" id="1930927at2759"/>
<evidence type="ECO:0000313" key="3">
    <source>
        <dbReference type="RefSeq" id="XP_020107651.1"/>
    </source>
</evidence>
<evidence type="ECO:0000313" key="2">
    <source>
        <dbReference type="Proteomes" id="UP000515123"/>
    </source>
</evidence>
<accession>A0A6P5GG83</accession>
<evidence type="ECO:0000256" key="1">
    <source>
        <dbReference type="SAM" id="MobiDB-lite"/>
    </source>
</evidence>
<dbReference type="AlphaFoldDB" id="A0A6P5GG83"/>
<name>A0A6P5GG83_ANACO</name>
<dbReference type="RefSeq" id="XP_020107651.1">
    <property type="nucleotide sequence ID" value="XM_020252062.1"/>
</dbReference>
<proteinExistence type="predicted"/>
<dbReference type="PANTHER" id="PTHR35736">
    <property type="entry name" value="EXPRESSED PROTEIN"/>
    <property type="match status" value="1"/>
</dbReference>